<dbReference type="Proteomes" id="UP000054166">
    <property type="component" value="Unassembled WGS sequence"/>
</dbReference>
<name>A0A0C3B6I9_PILCF</name>
<dbReference type="EMBL" id="KN833014">
    <property type="protein sequence ID" value="KIM78668.1"/>
    <property type="molecule type" value="Genomic_DNA"/>
</dbReference>
<reference evidence="4" key="3">
    <citation type="submission" date="2015-02" db="EMBL/GenBank/DDBJ databases">
        <title>Evolutionary Origins and Diversification of the Mycorrhizal Mutualists.</title>
        <authorList>
            <consortium name="DOE Joint Genome Institute"/>
            <consortium name="Mycorrhizal Genomics Consortium"/>
            <person name="Kohler A."/>
            <person name="Kuo A."/>
            <person name="Nagy L.G."/>
            <person name="Floudas D."/>
            <person name="Copeland A."/>
            <person name="Barry K.W."/>
            <person name="Cichocki N."/>
            <person name="Veneault-Fourrey C."/>
            <person name="LaButti K."/>
            <person name="Lindquist E.A."/>
            <person name="Lipzen A."/>
            <person name="Lundell T."/>
            <person name="Morin E."/>
            <person name="Murat C."/>
            <person name="Riley R."/>
            <person name="Ohm R."/>
            <person name="Sun H."/>
            <person name="Tunlid A."/>
            <person name="Henrissat B."/>
            <person name="Grigoriev I.V."/>
            <person name="Hibbett D.S."/>
            <person name="Martin F."/>
        </authorList>
    </citation>
    <scope>NUCLEOTIDE SEQUENCE</scope>
    <source>
        <strain evidence="4 6">F 1598</strain>
    </source>
</reference>
<evidence type="ECO:0000313" key="6">
    <source>
        <dbReference type="Proteomes" id="UP000054166"/>
    </source>
</evidence>
<dbReference type="AlphaFoldDB" id="A0A0C3B6I9"/>
<dbReference type="GO" id="GO:0016491">
    <property type="term" value="F:oxidoreductase activity"/>
    <property type="evidence" value="ECO:0007669"/>
    <property type="project" value="UniProtKB-KW"/>
</dbReference>
<evidence type="ECO:0000313" key="5">
    <source>
        <dbReference type="EMBL" id="KIM78668.1"/>
    </source>
</evidence>
<reference evidence="6" key="2">
    <citation type="submission" date="2015-01" db="EMBL/GenBank/DDBJ databases">
        <title>Evolutionary Origins and Diversification of the Mycorrhizal Mutualists.</title>
        <authorList>
            <consortium name="DOE Joint Genome Institute"/>
            <consortium name="Mycorrhizal Genomics Consortium"/>
            <person name="Kohler A."/>
            <person name="Kuo A."/>
            <person name="Nagy L.G."/>
            <person name="Floudas D."/>
            <person name="Copeland A."/>
            <person name="Barry K.W."/>
            <person name="Cichocki N."/>
            <person name="Veneault-Fourrey C."/>
            <person name="LaButti K."/>
            <person name="Lindquist E.A."/>
            <person name="Lipzen A."/>
            <person name="Lundell T."/>
            <person name="Morin E."/>
            <person name="Murat C."/>
            <person name="Riley R."/>
            <person name="Ohm R."/>
            <person name="Sun H."/>
            <person name="Tunlid A."/>
            <person name="Henrissat B."/>
            <person name="Grigoriev I.V."/>
            <person name="Hibbett D.S."/>
            <person name="Martin F."/>
        </authorList>
    </citation>
    <scope>NUCLEOTIDE SEQUENCE [LARGE SCALE GENOMIC DNA]</scope>
    <source>
        <strain evidence="5 6">F 1598</strain>
    </source>
</reference>
<evidence type="ECO:0000313" key="4">
    <source>
        <dbReference type="EMBL" id="KIM72942.1"/>
    </source>
</evidence>
<evidence type="ECO:0000256" key="3">
    <source>
        <dbReference type="ARBA" id="ARBA00035112"/>
    </source>
</evidence>
<comment type="pathway">
    <text evidence="1">Mycotoxin biosynthesis.</text>
</comment>
<protein>
    <submittedName>
        <fullName evidence="4">Uncharacterized protein</fullName>
    </submittedName>
</protein>
<proteinExistence type="inferred from homology"/>
<comment type="similarity">
    <text evidence="3">Belongs to the ustYa family.</text>
</comment>
<dbReference type="HOGENOM" id="CLU_042941_8_3_1"/>
<dbReference type="GO" id="GO:0043386">
    <property type="term" value="P:mycotoxin biosynthetic process"/>
    <property type="evidence" value="ECO:0007669"/>
    <property type="project" value="InterPro"/>
</dbReference>
<dbReference type="InterPro" id="IPR021765">
    <property type="entry name" value="UstYa-like"/>
</dbReference>
<sequence length="128" mass="14792">MFVEDTQHFQLDNHSEWESIFPRSGGFVHLGPDYVPYGLSMFHQFHCLDMIRTSLLSVSASQNAPLPLPIHTKHCLDYLRQMILCAADTHLEPVIPYVLAKAVDSFGFHRCRDWEAVYAEVEKDAKEW</sequence>
<dbReference type="STRING" id="765440.A0A0C3B6I9"/>
<dbReference type="PANTHER" id="PTHR33365:SF11">
    <property type="entry name" value="TAT PATHWAY SIGNAL SEQUENCE"/>
    <property type="match status" value="1"/>
</dbReference>
<gene>
    <name evidence="5" type="ORF">PILCRDRAFT_34441</name>
    <name evidence="4" type="ORF">PILCRDRAFT_49995</name>
</gene>
<organism evidence="4 6">
    <name type="scientific">Piloderma croceum (strain F 1598)</name>
    <dbReference type="NCBI Taxonomy" id="765440"/>
    <lineage>
        <taxon>Eukaryota</taxon>
        <taxon>Fungi</taxon>
        <taxon>Dikarya</taxon>
        <taxon>Basidiomycota</taxon>
        <taxon>Agaricomycotina</taxon>
        <taxon>Agaricomycetes</taxon>
        <taxon>Agaricomycetidae</taxon>
        <taxon>Atheliales</taxon>
        <taxon>Atheliaceae</taxon>
        <taxon>Piloderma</taxon>
    </lineage>
</organism>
<dbReference type="EMBL" id="KN833100">
    <property type="protein sequence ID" value="KIM72942.1"/>
    <property type="molecule type" value="Genomic_DNA"/>
</dbReference>
<dbReference type="Pfam" id="PF11807">
    <property type="entry name" value="UstYa"/>
    <property type="match status" value="1"/>
</dbReference>
<feature type="non-terminal residue" evidence="4">
    <location>
        <position position="128"/>
    </location>
</feature>
<dbReference type="PANTHER" id="PTHR33365">
    <property type="entry name" value="YALI0B05434P"/>
    <property type="match status" value="1"/>
</dbReference>
<evidence type="ECO:0000256" key="2">
    <source>
        <dbReference type="ARBA" id="ARBA00023002"/>
    </source>
</evidence>
<keyword evidence="6" id="KW-1185">Reference proteome</keyword>
<evidence type="ECO:0000256" key="1">
    <source>
        <dbReference type="ARBA" id="ARBA00004685"/>
    </source>
</evidence>
<dbReference type="OrthoDB" id="3687641at2759"/>
<keyword evidence="2" id="KW-0560">Oxidoreductase</keyword>
<reference evidence="4 6" key="1">
    <citation type="submission" date="2014-04" db="EMBL/GenBank/DDBJ databases">
        <authorList>
            <consortium name="DOE Joint Genome Institute"/>
            <person name="Kuo A."/>
            <person name="Tarkka M."/>
            <person name="Buscot F."/>
            <person name="Kohler A."/>
            <person name="Nagy L.G."/>
            <person name="Floudas D."/>
            <person name="Copeland A."/>
            <person name="Barry K.W."/>
            <person name="Cichocki N."/>
            <person name="Veneault-Fourrey C."/>
            <person name="LaButti K."/>
            <person name="Lindquist E.A."/>
            <person name="Lipzen A."/>
            <person name="Lundell T."/>
            <person name="Morin E."/>
            <person name="Murat C."/>
            <person name="Sun H."/>
            <person name="Tunlid A."/>
            <person name="Henrissat B."/>
            <person name="Grigoriev I.V."/>
            <person name="Hibbett D.S."/>
            <person name="Martin F."/>
            <person name="Nordberg H.P."/>
            <person name="Cantor M.N."/>
            <person name="Hua S.X."/>
        </authorList>
    </citation>
    <scope>NUCLEOTIDE SEQUENCE [LARGE SCALE GENOMIC DNA]</scope>
    <source>
        <strain evidence="4 6">F 1598</strain>
    </source>
</reference>
<accession>A0A0C3B6I9</accession>